<dbReference type="Pfam" id="PF02441">
    <property type="entry name" value="Flavoprotein"/>
    <property type="match status" value="1"/>
</dbReference>
<dbReference type="EMBL" id="QDKG01000002">
    <property type="protein sequence ID" value="PVH25862.1"/>
    <property type="molecule type" value="Genomic_DNA"/>
</dbReference>
<dbReference type="InterPro" id="IPR005252">
    <property type="entry name" value="CoaBC"/>
</dbReference>
<comment type="cofactor">
    <cofactor evidence="3">
        <name>FMN</name>
        <dbReference type="ChEBI" id="CHEBI:58210"/>
    </cofactor>
    <text evidence="3">Binds 1 FMN per subunit.</text>
</comment>
<comment type="similarity">
    <text evidence="3 4">In the N-terminal section; belongs to the HFCD (homo-oligomeric flavin containing Cys decarboxylase) superfamily.</text>
</comment>
<feature type="binding site" evidence="3">
    <location>
        <position position="343"/>
    </location>
    <ligand>
        <name>CTP</name>
        <dbReference type="ChEBI" id="CHEBI:37563"/>
    </ligand>
</feature>
<keyword evidence="2 3" id="KW-0456">Lyase</keyword>
<organism evidence="7 8">
    <name type="scientific">Sphingobacterium corticibacter</name>
    <dbReference type="NCBI Taxonomy" id="2171749"/>
    <lineage>
        <taxon>Bacteria</taxon>
        <taxon>Pseudomonadati</taxon>
        <taxon>Bacteroidota</taxon>
        <taxon>Sphingobacteriia</taxon>
        <taxon>Sphingobacteriales</taxon>
        <taxon>Sphingobacteriaceae</taxon>
        <taxon>Sphingobacterium</taxon>
    </lineage>
</organism>
<evidence type="ECO:0000256" key="1">
    <source>
        <dbReference type="ARBA" id="ARBA00022793"/>
    </source>
</evidence>
<evidence type="ECO:0000259" key="6">
    <source>
        <dbReference type="Pfam" id="PF04127"/>
    </source>
</evidence>
<comment type="pathway">
    <text evidence="3 4">Cofactor biosynthesis; coenzyme A biosynthesis; CoA from (R)-pantothenate: step 3/5.</text>
</comment>
<dbReference type="InterPro" id="IPR007085">
    <property type="entry name" value="DNA/pantothenate-metab_flavo_C"/>
</dbReference>
<dbReference type="GO" id="GO:0071513">
    <property type="term" value="C:phosphopantothenoylcysteine decarboxylase complex"/>
    <property type="evidence" value="ECO:0007669"/>
    <property type="project" value="TreeGrafter"/>
</dbReference>
<dbReference type="GO" id="GO:0004632">
    <property type="term" value="F:phosphopantothenate--cysteine ligase activity"/>
    <property type="evidence" value="ECO:0007669"/>
    <property type="project" value="UniProtKB-UniRule"/>
</dbReference>
<keyword evidence="3 4" id="KW-0288">FMN</keyword>
<evidence type="ECO:0000259" key="5">
    <source>
        <dbReference type="Pfam" id="PF02441"/>
    </source>
</evidence>
<feature type="domain" description="Flavoprotein" evidence="5">
    <location>
        <begin position="7"/>
        <end position="177"/>
    </location>
</feature>
<dbReference type="Gene3D" id="3.40.50.10300">
    <property type="entry name" value="CoaB-like"/>
    <property type="match status" value="1"/>
</dbReference>
<keyword evidence="8" id="KW-1185">Reference proteome</keyword>
<dbReference type="AlphaFoldDB" id="A0A2T8HKM6"/>
<comment type="caution">
    <text evidence="3">Lacks conserved residue(s) required for the propagation of feature annotation.</text>
</comment>
<comment type="function">
    <text evidence="3">Catalyzes two sequential steps in the biosynthesis of coenzyme A. In the first step cysteine is conjugated to 4'-phosphopantothenate to form 4-phosphopantothenoylcysteine. In the second step the latter compound is decarboxylated to form 4'-phosphopantotheine.</text>
</comment>
<feature type="region of interest" description="Phosphopantothenoylcysteine decarboxylase" evidence="3">
    <location>
        <begin position="1"/>
        <end position="195"/>
    </location>
</feature>
<dbReference type="UniPathway" id="UPA00241">
    <property type="reaction ID" value="UER00353"/>
</dbReference>
<dbReference type="Proteomes" id="UP000245627">
    <property type="component" value="Unassembled WGS sequence"/>
</dbReference>
<dbReference type="GO" id="GO:0015937">
    <property type="term" value="P:coenzyme A biosynthetic process"/>
    <property type="evidence" value="ECO:0007669"/>
    <property type="project" value="UniProtKB-UniRule"/>
</dbReference>
<comment type="catalytic activity">
    <reaction evidence="3 4">
        <text>(R)-4'-phosphopantothenate + L-cysteine + CTP = N-[(R)-4-phosphopantothenoyl]-L-cysteine + CMP + diphosphate + H(+)</text>
        <dbReference type="Rhea" id="RHEA:19397"/>
        <dbReference type="ChEBI" id="CHEBI:10986"/>
        <dbReference type="ChEBI" id="CHEBI:15378"/>
        <dbReference type="ChEBI" id="CHEBI:33019"/>
        <dbReference type="ChEBI" id="CHEBI:35235"/>
        <dbReference type="ChEBI" id="CHEBI:37563"/>
        <dbReference type="ChEBI" id="CHEBI:59458"/>
        <dbReference type="ChEBI" id="CHEBI:60377"/>
        <dbReference type="EC" id="6.3.2.5"/>
    </reaction>
</comment>
<dbReference type="SUPFAM" id="SSF102645">
    <property type="entry name" value="CoaB-like"/>
    <property type="match status" value="1"/>
</dbReference>
<dbReference type="GO" id="GO:0004633">
    <property type="term" value="F:phosphopantothenoylcysteine decarboxylase activity"/>
    <property type="evidence" value="ECO:0007669"/>
    <property type="project" value="UniProtKB-UniRule"/>
</dbReference>
<name>A0A2T8HKM6_9SPHI</name>
<feature type="binding site" evidence="3">
    <location>
        <position position="347"/>
    </location>
    <ligand>
        <name>CTP</name>
        <dbReference type="ChEBI" id="CHEBI:37563"/>
    </ligand>
</feature>
<comment type="catalytic activity">
    <reaction evidence="3 4">
        <text>N-[(R)-4-phosphopantothenoyl]-L-cysteine + H(+) = (R)-4'-phosphopantetheine + CO2</text>
        <dbReference type="Rhea" id="RHEA:16793"/>
        <dbReference type="ChEBI" id="CHEBI:15378"/>
        <dbReference type="ChEBI" id="CHEBI:16526"/>
        <dbReference type="ChEBI" id="CHEBI:59458"/>
        <dbReference type="ChEBI" id="CHEBI:61723"/>
        <dbReference type="EC" id="4.1.1.36"/>
    </reaction>
</comment>
<reference evidence="7 8" key="1">
    <citation type="submission" date="2018-04" db="EMBL/GenBank/DDBJ databases">
        <title>Sphingobacterium cortibacter sp. nov.</title>
        <authorList>
            <person name="Li Y."/>
        </authorList>
    </citation>
    <scope>NUCLEOTIDE SEQUENCE [LARGE SCALE GENOMIC DNA]</scope>
    <source>
        <strain evidence="7 8">2c-3</strain>
    </source>
</reference>
<feature type="binding site" evidence="3">
    <location>
        <position position="294"/>
    </location>
    <ligand>
        <name>CTP</name>
        <dbReference type="ChEBI" id="CHEBI:37563"/>
    </ligand>
</feature>
<dbReference type="RefSeq" id="WP_116775434.1">
    <property type="nucleotide sequence ID" value="NZ_QDKG01000002.1"/>
</dbReference>
<dbReference type="EC" id="4.1.1.36" evidence="3"/>
<evidence type="ECO:0000256" key="3">
    <source>
        <dbReference type="HAMAP-Rule" id="MF_02225"/>
    </source>
</evidence>
<proteinExistence type="inferred from homology"/>
<evidence type="ECO:0000256" key="4">
    <source>
        <dbReference type="RuleBase" id="RU364078"/>
    </source>
</evidence>
<keyword evidence="3" id="KW-0511">Multifunctional enzyme</keyword>
<feature type="domain" description="DNA/pantothenate metabolism flavoprotein C-terminal" evidence="6">
    <location>
        <begin position="192"/>
        <end position="400"/>
    </location>
</feature>
<dbReference type="EC" id="6.3.2.5" evidence="3"/>
<dbReference type="GO" id="GO:0046872">
    <property type="term" value="F:metal ion binding"/>
    <property type="evidence" value="ECO:0007669"/>
    <property type="project" value="UniProtKB-KW"/>
</dbReference>
<dbReference type="InterPro" id="IPR003382">
    <property type="entry name" value="Flavoprotein"/>
</dbReference>
<keyword evidence="3 4" id="KW-0285">Flavoprotein</keyword>
<evidence type="ECO:0000313" key="8">
    <source>
        <dbReference type="Proteomes" id="UP000245627"/>
    </source>
</evidence>
<dbReference type="SUPFAM" id="SSF52507">
    <property type="entry name" value="Homo-oligomeric flavin-containing Cys decarboxylases, HFCD"/>
    <property type="match status" value="1"/>
</dbReference>
<dbReference type="GO" id="GO:0010181">
    <property type="term" value="F:FMN binding"/>
    <property type="evidence" value="ECO:0007669"/>
    <property type="project" value="UniProtKB-UniRule"/>
</dbReference>
<comment type="cofactor">
    <cofactor evidence="3">
        <name>Mg(2+)</name>
        <dbReference type="ChEBI" id="CHEBI:18420"/>
    </cofactor>
</comment>
<dbReference type="PANTHER" id="PTHR14359:SF6">
    <property type="entry name" value="PHOSPHOPANTOTHENOYLCYSTEINE DECARBOXYLASE"/>
    <property type="match status" value="1"/>
</dbReference>
<dbReference type="GO" id="GO:0015941">
    <property type="term" value="P:pantothenate catabolic process"/>
    <property type="evidence" value="ECO:0007669"/>
    <property type="project" value="InterPro"/>
</dbReference>
<dbReference type="Pfam" id="PF04127">
    <property type="entry name" value="DFP"/>
    <property type="match status" value="1"/>
</dbReference>
<dbReference type="Gene3D" id="3.40.50.1950">
    <property type="entry name" value="Flavin prenyltransferase-like"/>
    <property type="match status" value="1"/>
</dbReference>
<comment type="similarity">
    <text evidence="3 4">In the C-terminal section; belongs to the PPC synthetase family.</text>
</comment>
<dbReference type="InterPro" id="IPR036551">
    <property type="entry name" value="Flavin_trans-like"/>
</dbReference>
<dbReference type="PANTHER" id="PTHR14359">
    <property type="entry name" value="HOMO-OLIGOMERIC FLAVIN CONTAINING CYS DECARBOXYLASE FAMILY"/>
    <property type="match status" value="1"/>
</dbReference>
<keyword evidence="3 4" id="KW-0436">Ligase</keyword>
<keyword evidence="3" id="KW-0479">Metal-binding</keyword>
<feature type="binding site" evidence="3">
    <location>
        <position position="329"/>
    </location>
    <ligand>
        <name>CTP</name>
        <dbReference type="ChEBI" id="CHEBI:37563"/>
    </ligand>
</feature>
<evidence type="ECO:0000256" key="2">
    <source>
        <dbReference type="ARBA" id="ARBA00023239"/>
    </source>
</evidence>
<feature type="binding site" evidence="3">
    <location>
        <position position="284"/>
    </location>
    <ligand>
        <name>CTP</name>
        <dbReference type="ChEBI" id="CHEBI:37563"/>
    </ligand>
</feature>
<accession>A0A2T8HKM6</accession>
<keyword evidence="3" id="KW-0460">Magnesium</keyword>
<comment type="function">
    <text evidence="4">Catalyzes two steps in the biosynthesis of coenzyme A. In the first step cysteine is conjugated to 4'-phosphopantothenate to form 4-phosphopantothenoylcysteine, in the latter compound is decarboxylated to form 4'-phosphopantotheine.</text>
</comment>
<gene>
    <name evidence="3 7" type="primary">coaBC</name>
    <name evidence="7" type="ORF">DC487_08000</name>
</gene>
<feature type="region of interest" description="Phosphopantothenate--cysteine ligase" evidence="3">
    <location>
        <begin position="196"/>
        <end position="406"/>
    </location>
</feature>
<comment type="pathway">
    <text evidence="3 4">Cofactor biosynthesis; coenzyme A biosynthesis; CoA from (R)-pantothenate: step 2/5.</text>
</comment>
<keyword evidence="1 3" id="KW-0210">Decarboxylase</keyword>
<sequence length="406" mass="43851">MSSLQGKNIVLGVCGSIAAYKSALLVRLLIHEGASVRVIMTPDATEFITPLTLATLSKQPVLVDYFDPKTGEWSNHVQIGLDADLLVIAPASANTLAKMSNGLCDNLLTAVYLSAKCPVYFAPAMDLDMWKHPATKRNISLLQSYGNQIVPPGNGELASGLSGEGRLAEPEEIIAFLQKQSSELNEVDKPFSGLKALVTAGPTYEAIDPVRFIGNHSSGKMGYAVAKRLRDLGATVTLASGPSHEIVPEGVDLIKVRSAADMLAACQDHFQSSHIVVMSAAVADYTPSEYADQKIKKKEDLFSLPLKRTTDILATLGQQKTDQQTLVGFALETNDELANAKGKLARKNLDFIVLNSMKDAGAGFSTDTNHITIIERDGQEHRYELKSKDEVASDICVHILAHRHSL</sequence>
<dbReference type="OrthoDB" id="9802554at2"/>
<evidence type="ECO:0000313" key="7">
    <source>
        <dbReference type="EMBL" id="PVH25862.1"/>
    </source>
</evidence>
<protein>
    <recommendedName>
        <fullName evidence="3">Coenzyme A biosynthesis bifunctional protein CoaBC</fullName>
    </recommendedName>
    <alternativeName>
        <fullName evidence="3">DNA/pantothenate metabolism flavoprotein</fullName>
    </alternativeName>
    <alternativeName>
        <fullName evidence="3">Phosphopantothenoylcysteine synthetase/decarboxylase</fullName>
        <shortName evidence="3">PPCS-PPCDC</shortName>
    </alternativeName>
    <domain>
        <recommendedName>
            <fullName evidence="3">Phosphopantothenoylcysteine decarboxylase</fullName>
            <shortName evidence="3">PPC decarboxylase</shortName>
            <shortName evidence="3">PPC-DC</shortName>
            <ecNumber evidence="3">4.1.1.36</ecNumber>
        </recommendedName>
        <alternativeName>
            <fullName evidence="3">CoaC</fullName>
        </alternativeName>
    </domain>
    <domain>
        <recommendedName>
            <fullName evidence="3">Phosphopantothenate--cysteine ligase</fullName>
            <ecNumber evidence="3">6.3.2.5</ecNumber>
        </recommendedName>
        <alternativeName>
            <fullName evidence="3">CoaB</fullName>
        </alternativeName>
        <alternativeName>
            <fullName evidence="3">Phosphopantothenoylcysteine synthetase</fullName>
            <shortName evidence="3">PPC synthetase</shortName>
            <shortName evidence="3">PPC-S</shortName>
        </alternativeName>
    </domain>
</protein>
<dbReference type="HAMAP" id="MF_02225">
    <property type="entry name" value="CoaBC"/>
    <property type="match status" value="1"/>
</dbReference>
<dbReference type="NCBIfam" id="TIGR00521">
    <property type="entry name" value="coaBC_dfp"/>
    <property type="match status" value="1"/>
</dbReference>
<dbReference type="InterPro" id="IPR035929">
    <property type="entry name" value="CoaB-like_sf"/>
</dbReference>
<comment type="caution">
    <text evidence="7">The sequence shown here is derived from an EMBL/GenBank/DDBJ whole genome shotgun (WGS) entry which is preliminary data.</text>
</comment>